<protein>
    <recommendedName>
        <fullName evidence="3">RING-type domain-containing protein</fullName>
    </recommendedName>
</protein>
<dbReference type="GO" id="GO:0016567">
    <property type="term" value="P:protein ubiquitination"/>
    <property type="evidence" value="ECO:0007669"/>
    <property type="project" value="TreeGrafter"/>
</dbReference>
<dbReference type="EMBL" id="KZ989297">
    <property type="protein sequence ID" value="RKP26963.1"/>
    <property type="molecule type" value="Genomic_DNA"/>
</dbReference>
<dbReference type="PANTHER" id="PTHR22996:SF0">
    <property type="entry name" value="RE60872P-RELATED"/>
    <property type="match status" value="1"/>
</dbReference>
<feature type="domain" description="RING-type" evidence="3">
    <location>
        <begin position="218"/>
        <end position="257"/>
    </location>
</feature>
<sequence>MALRSTSTTSSAVPPIYQKAFAAGIGQHYTTPPDHLLSPDELPDRDVLVLRSIHEPDAAADDDANQEANEMAMGGIIQTALSRVATAISLTNQPDEQLPRSNTNHTANSVYPSTGDAGDIPLNHLVNNNSSTIDIPLLMLMETESGSQSLLTFAALDGPLSDDDDSSSNHHPMTILLQRFRAKGQTYTLERVYGVDDSAHNDTTTTTKSTSADESDICVICIADPSTVAVLPCRHRCLCADCAEELRSRSCFCPICRQAFHTMIRIGDISAS</sequence>
<reference evidence="5" key="1">
    <citation type="journal article" date="2018" name="Nat. Microbiol.">
        <title>Leveraging single-cell genomics to expand the fungal tree of life.</title>
        <authorList>
            <person name="Ahrendt S.R."/>
            <person name="Quandt C.A."/>
            <person name="Ciobanu D."/>
            <person name="Clum A."/>
            <person name="Salamov A."/>
            <person name="Andreopoulos B."/>
            <person name="Cheng J.F."/>
            <person name="Woyke T."/>
            <person name="Pelin A."/>
            <person name="Henrissat B."/>
            <person name="Reynolds N.K."/>
            <person name="Benny G.L."/>
            <person name="Smith M.E."/>
            <person name="James T.Y."/>
            <person name="Grigoriev I.V."/>
        </authorList>
    </citation>
    <scope>NUCLEOTIDE SEQUENCE [LARGE SCALE GENOMIC DNA]</scope>
    <source>
        <strain evidence="5">Benny S71-1</strain>
    </source>
</reference>
<organism evidence="4 5">
    <name type="scientific">Syncephalis pseudoplumigaleata</name>
    <dbReference type="NCBI Taxonomy" id="1712513"/>
    <lineage>
        <taxon>Eukaryota</taxon>
        <taxon>Fungi</taxon>
        <taxon>Fungi incertae sedis</taxon>
        <taxon>Zoopagomycota</taxon>
        <taxon>Zoopagomycotina</taxon>
        <taxon>Zoopagomycetes</taxon>
        <taxon>Zoopagales</taxon>
        <taxon>Piptocephalidaceae</taxon>
        <taxon>Syncephalis</taxon>
    </lineage>
</organism>
<keyword evidence="1" id="KW-0862">Zinc</keyword>
<evidence type="ECO:0000313" key="5">
    <source>
        <dbReference type="Proteomes" id="UP000278143"/>
    </source>
</evidence>
<keyword evidence="1" id="KW-0863">Zinc-finger</keyword>
<evidence type="ECO:0000256" key="1">
    <source>
        <dbReference type="PROSITE-ProRule" id="PRU00175"/>
    </source>
</evidence>
<dbReference type="Proteomes" id="UP000278143">
    <property type="component" value="Unassembled WGS sequence"/>
</dbReference>
<dbReference type="Pfam" id="PF13920">
    <property type="entry name" value="zf-C3HC4_3"/>
    <property type="match status" value="1"/>
</dbReference>
<proteinExistence type="predicted"/>
<dbReference type="PROSITE" id="PS50089">
    <property type="entry name" value="ZF_RING_2"/>
    <property type="match status" value="1"/>
</dbReference>
<dbReference type="OrthoDB" id="1711136at2759"/>
<accession>A0A4P9Z341</accession>
<dbReference type="GO" id="GO:0008270">
    <property type="term" value="F:zinc ion binding"/>
    <property type="evidence" value="ECO:0007669"/>
    <property type="project" value="UniProtKB-KW"/>
</dbReference>
<evidence type="ECO:0000259" key="3">
    <source>
        <dbReference type="PROSITE" id="PS50089"/>
    </source>
</evidence>
<keyword evidence="1" id="KW-0479">Metal-binding</keyword>
<keyword evidence="5" id="KW-1185">Reference proteome</keyword>
<dbReference type="Gene3D" id="3.30.40.10">
    <property type="entry name" value="Zinc/RING finger domain, C3HC4 (zinc finger)"/>
    <property type="match status" value="1"/>
</dbReference>
<feature type="compositionally biased region" description="Polar residues" evidence="2">
    <location>
        <begin position="92"/>
        <end position="112"/>
    </location>
</feature>
<dbReference type="InterPro" id="IPR045194">
    <property type="entry name" value="MGRN1/RNF157-like"/>
</dbReference>
<name>A0A4P9Z341_9FUNG</name>
<dbReference type="InterPro" id="IPR013083">
    <property type="entry name" value="Znf_RING/FYVE/PHD"/>
</dbReference>
<dbReference type="GO" id="GO:0061630">
    <property type="term" value="F:ubiquitin protein ligase activity"/>
    <property type="evidence" value="ECO:0007669"/>
    <property type="project" value="UniProtKB-EC"/>
</dbReference>
<dbReference type="SUPFAM" id="SSF57850">
    <property type="entry name" value="RING/U-box"/>
    <property type="match status" value="1"/>
</dbReference>
<feature type="region of interest" description="Disordered" evidence="2">
    <location>
        <begin position="92"/>
        <end position="115"/>
    </location>
</feature>
<dbReference type="PANTHER" id="PTHR22996">
    <property type="entry name" value="MAHOGUNIN"/>
    <property type="match status" value="1"/>
</dbReference>
<evidence type="ECO:0000313" key="4">
    <source>
        <dbReference type="EMBL" id="RKP26963.1"/>
    </source>
</evidence>
<evidence type="ECO:0000256" key="2">
    <source>
        <dbReference type="SAM" id="MobiDB-lite"/>
    </source>
</evidence>
<dbReference type="AlphaFoldDB" id="A0A4P9Z341"/>
<gene>
    <name evidence="4" type="ORF">SYNPS1DRAFT_27366</name>
</gene>
<dbReference type="InterPro" id="IPR001841">
    <property type="entry name" value="Znf_RING"/>
</dbReference>